<keyword evidence="2" id="KW-1185">Reference proteome</keyword>
<name>A0A1Q5UD90_9EURO</name>
<dbReference type="AlphaFoldDB" id="A0A1Q5UD90"/>
<gene>
    <name evidence="1" type="ORF">PENSUB_4157</name>
</gene>
<reference evidence="1 2" key="1">
    <citation type="submission" date="2016-10" db="EMBL/GenBank/DDBJ databases">
        <title>Genome sequence of the ascomycete fungus Penicillium subrubescens.</title>
        <authorList>
            <person name="De Vries R.P."/>
            <person name="Peng M."/>
            <person name="Dilokpimol A."/>
            <person name="Hilden K."/>
            <person name="Makela M.R."/>
            <person name="Grigoriev I."/>
            <person name="Riley R."/>
            <person name="Granchi Z."/>
        </authorList>
    </citation>
    <scope>NUCLEOTIDE SEQUENCE [LARGE SCALE GENOMIC DNA]</scope>
    <source>
        <strain evidence="1 2">CBS 132785</strain>
    </source>
</reference>
<evidence type="ECO:0000313" key="1">
    <source>
        <dbReference type="EMBL" id="OKP10433.1"/>
    </source>
</evidence>
<proteinExistence type="predicted"/>
<dbReference type="EMBL" id="MNBE01000347">
    <property type="protein sequence ID" value="OKP10433.1"/>
    <property type="molecule type" value="Genomic_DNA"/>
</dbReference>
<organism evidence="1 2">
    <name type="scientific">Penicillium subrubescens</name>
    <dbReference type="NCBI Taxonomy" id="1316194"/>
    <lineage>
        <taxon>Eukaryota</taxon>
        <taxon>Fungi</taxon>
        <taxon>Dikarya</taxon>
        <taxon>Ascomycota</taxon>
        <taxon>Pezizomycotina</taxon>
        <taxon>Eurotiomycetes</taxon>
        <taxon>Eurotiomycetidae</taxon>
        <taxon>Eurotiales</taxon>
        <taxon>Aspergillaceae</taxon>
        <taxon>Penicillium</taxon>
    </lineage>
</organism>
<dbReference type="Proteomes" id="UP000186955">
    <property type="component" value="Unassembled WGS sequence"/>
</dbReference>
<accession>A0A1Q5UD90</accession>
<sequence>MFMFITILDTPMGMEISTRTGYEAYISELHKSNDDGTSRDPSTGGRLNMGLLRYLCVTAFSPYYPCTSLGLA</sequence>
<protein>
    <submittedName>
        <fullName evidence="1">Uncharacterized protein</fullName>
    </submittedName>
</protein>
<comment type="caution">
    <text evidence="1">The sequence shown here is derived from an EMBL/GenBank/DDBJ whole genome shotgun (WGS) entry which is preliminary data.</text>
</comment>
<evidence type="ECO:0000313" key="2">
    <source>
        <dbReference type="Proteomes" id="UP000186955"/>
    </source>
</evidence>